<gene>
    <name evidence="9" type="ORF">HETSPECPRED_001448</name>
</gene>
<comment type="subcellular location">
    <subcellularLocation>
        <location evidence="1">Membrane</location>
        <topology evidence="1">Multi-pass membrane protein</topology>
    </subcellularLocation>
</comment>
<evidence type="ECO:0000256" key="7">
    <source>
        <dbReference type="SAM" id="Phobius"/>
    </source>
</evidence>
<feature type="compositionally biased region" description="Low complexity" evidence="6">
    <location>
        <begin position="287"/>
        <end position="311"/>
    </location>
</feature>
<evidence type="ECO:0000256" key="5">
    <source>
        <dbReference type="ARBA" id="ARBA00038359"/>
    </source>
</evidence>
<evidence type="ECO:0000256" key="6">
    <source>
        <dbReference type="SAM" id="MobiDB-lite"/>
    </source>
</evidence>
<feature type="transmembrane region" description="Helical" evidence="7">
    <location>
        <begin position="213"/>
        <end position="235"/>
    </location>
</feature>
<feature type="transmembrane region" description="Helical" evidence="7">
    <location>
        <begin position="94"/>
        <end position="115"/>
    </location>
</feature>
<dbReference type="InterPro" id="IPR049326">
    <property type="entry name" value="Rhodopsin_dom_fungi"/>
</dbReference>
<evidence type="ECO:0000313" key="10">
    <source>
        <dbReference type="Proteomes" id="UP000664521"/>
    </source>
</evidence>
<evidence type="ECO:0000313" key="9">
    <source>
        <dbReference type="EMBL" id="CAF9938985.1"/>
    </source>
</evidence>
<comment type="similarity">
    <text evidence="5">Belongs to the SAT4 family.</text>
</comment>
<dbReference type="InterPro" id="IPR052337">
    <property type="entry name" value="SAT4-like"/>
</dbReference>
<comment type="caution">
    <text evidence="9">The sequence shown here is derived from an EMBL/GenBank/DDBJ whole genome shotgun (WGS) entry which is preliminary data.</text>
</comment>
<dbReference type="PANTHER" id="PTHR33048">
    <property type="entry name" value="PTH11-LIKE INTEGRAL MEMBRANE PROTEIN (AFU_ORTHOLOGUE AFUA_5G11245)"/>
    <property type="match status" value="1"/>
</dbReference>
<dbReference type="EMBL" id="CAJPDS010000122">
    <property type="protein sequence ID" value="CAF9938985.1"/>
    <property type="molecule type" value="Genomic_DNA"/>
</dbReference>
<evidence type="ECO:0000259" key="8">
    <source>
        <dbReference type="Pfam" id="PF20684"/>
    </source>
</evidence>
<dbReference type="AlphaFoldDB" id="A0A8H3J1H5"/>
<accession>A0A8H3J1H5</accession>
<reference evidence="9" key="1">
    <citation type="submission" date="2021-03" db="EMBL/GenBank/DDBJ databases">
        <authorList>
            <person name="Tagirdzhanova G."/>
        </authorList>
    </citation>
    <scope>NUCLEOTIDE SEQUENCE</scope>
</reference>
<feature type="domain" description="Rhodopsin" evidence="8">
    <location>
        <begin position="33"/>
        <end position="277"/>
    </location>
</feature>
<feature type="transmembrane region" description="Helical" evidence="7">
    <location>
        <begin position="127"/>
        <end position="150"/>
    </location>
</feature>
<keyword evidence="2 7" id="KW-0812">Transmembrane</keyword>
<dbReference type="PANTHER" id="PTHR33048:SF47">
    <property type="entry name" value="INTEGRAL MEMBRANE PROTEIN-RELATED"/>
    <property type="match status" value="1"/>
</dbReference>
<evidence type="ECO:0000256" key="1">
    <source>
        <dbReference type="ARBA" id="ARBA00004141"/>
    </source>
</evidence>
<evidence type="ECO:0000256" key="3">
    <source>
        <dbReference type="ARBA" id="ARBA00022989"/>
    </source>
</evidence>
<feature type="transmembrane region" description="Helical" evidence="7">
    <location>
        <begin position="179"/>
        <end position="201"/>
    </location>
</feature>
<dbReference type="GO" id="GO:0016020">
    <property type="term" value="C:membrane"/>
    <property type="evidence" value="ECO:0007669"/>
    <property type="project" value="UniProtKB-SubCell"/>
</dbReference>
<keyword evidence="3 7" id="KW-1133">Transmembrane helix</keyword>
<keyword evidence="10" id="KW-1185">Reference proteome</keyword>
<protein>
    <recommendedName>
        <fullName evidence="8">Rhodopsin domain-containing protein</fullName>
    </recommendedName>
</protein>
<dbReference type="Pfam" id="PF20684">
    <property type="entry name" value="Fung_rhodopsin"/>
    <property type="match status" value="1"/>
</dbReference>
<dbReference type="OrthoDB" id="10017208at2759"/>
<keyword evidence="4 7" id="KW-0472">Membrane</keyword>
<feature type="transmembrane region" description="Helical" evidence="7">
    <location>
        <begin position="49"/>
        <end position="74"/>
    </location>
</feature>
<feature type="transmembrane region" description="Helical" evidence="7">
    <location>
        <begin position="255"/>
        <end position="276"/>
    </location>
</feature>
<feature type="transmembrane region" description="Helical" evidence="7">
    <location>
        <begin position="15"/>
        <end position="37"/>
    </location>
</feature>
<feature type="region of interest" description="Disordered" evidence="6">
    <location>
        <begin position="287"/>
        <end position="321"/>
    </location>
</feature>
<sequence length="372" mass="40245">MSEQIPTDNADQSGLLLGGSIVLIALASTAVTLRLVSRRIKRLSWEADDYLIVVALTFAYAMFIALLFCIQNGLGKHVHGPELAYVADAEKALYVFEDIFPICTAATKLSILCLYKRIFSTRNRTFAYALYVVGALQIAWATAGFFTTVFQCWPIDSLWLPAEGIKLTKKPRCISLVRALLGLASVNTLLIAAVLILPMPMVWSLQMPVKQKVAICGIFVLGGADLVASIVRLVWTGRDVAPSSFLWDEAPAVMLSFTEPCIGILCACLPVMRPLLVAMSGPVSRIWSKSSSRSPFSFKGTKGSHSTSSSGPMEQYGSQSRPEAIKAGISARMPVGEGPLFTNRVYGGAGSQWPLMDEEAAVGSLQQSANKR</sequence>
<proteinExistence type="inferred from homology"/>
<evidence type="ECO:0000256" key="2">
    <source>
        <dbReference type="ARBA" id="ARBA00022692"/>
    </source>
</evidence>
<name>A0A8H3J1H5_9LECA</name>
<organism evidence="9 10">
    <name type="scientific">Heterodermia speciosa</name>
    <dbReference type="NCBI Taxonomy" id="116794"/>
    <lineage>
        <taxon>Eukaryota</taxon>
        <taxon>Fungi</taxon>
        <taxon>Dikarya</taxon>
        <taxon>Ascomycota</taxon>
        <taxon>Pezizomycotina</taxon>
        <taxon>Lecanoromycetes</taxon>
        <taxon>OSLEUM clade</taxon>
        <taxon>Lecanoromycetidae</taxon>
        <taxon>Caliciales</taxon>
        <taxon>Physciaceae</taxon>
        <taxon>Heterodermia</taxon>
    </lineage>
</organism>
<evidence type="ECO:0000256" key="4">
    <source>
        <dbReference type="ARBA" id="ARBA00023136"/>
    </source>
</evidence>
<dbReference type="Proteomes" id="UP000664521">
    <property type="component" value="Unassembled WGS sequence"/>
</dbReference>